<reference evidence="2" key="1">
    <citation type="submission" date="2021-02" db="EMBL/GenBank/DDBJ databases">
        <authorList>
            <person name="Nowell W R."/>
        </authorList>
    </citation>
    <scope>NUCLEOTIDE SEQUENCE</scope>
</reference>
<dbReference type="EMBL" id="CAJNON010003017">
    <property type="protein sequence ID" value="CAF1520043.1"/>
    <property type="molecule type" value="Genomic_DNA"/>
</dbReference>
<evidence type="ECO:0000313" key="2">
    <source>
        <dbReference type="EMBL" id="CAF1520043.1"/>
    </source>
</evidence>
<comment type="caution">
    <text evidence="2">The sequence shown here is derived from an EMBL/GenBank/DDBJ whole genome shotgun (WGS) entry which is preliminary data.</text>
</comment>
<dbReference type="OrthoDB" id="10048236at2759"/>
<protein>
    <recommendedName>
        <fullName evidence="4">F-box domain-containing protein</fullName>
    </recommendedName>
</protein>
<organism evidence="2 3">
    <name type="scientific">Adineta steineri</name>
    <dbReference type="NCBI Taxonomy" id="433720"/>
    <lineage>
        <taxon>Eukaryota</taxon>
        <taxon>Metazoa</taxon>
        <taxon>Spiralia</taxon>
        <taxon>Gnathifera</taxon>
        <taxon>Rotifera</taxon>
        <taxon>Eurotatoria</taxon>
        <taxon>Bdelloidea</taxon>
        <taxon>Adinetida</taxon>
        <taxon>Adinetidae</taxon>
        <taxon>Adineta</taxon>
    </lineage>
</organism>
<evidence type="ECO:0000313" key="3">
    <source>
        <dbReference type="Proteomes" id="UP000663891"/>
    </source>
</evidence>
<sequence>MERRKRVRGTSVINHDDTKRQKRKIKTSSTNRSSKQNFTRFEDLSNEIIYEIFEFLDAFHSYQAFNNLNIRFRNFVTYSNLPLKITISSITRTNFRDYYTNFIIPSQDRITSLYITNRFSYDLDIS</sequence>
<accession>A0A815UNL6</accession>
<dbReference type="Proteomes" id="UP000663891">
    <property type="component" value="Unassembled WGS sequence"/>
</dbReference>
<evidence type="ECO:0008006" key="4">
    <source>
        <dbReference type="Google" id="ProtNLM"/>
    </source>
</evidence>
<name>A0A815UNL6_9BILA</name>
<gene>
    <name evidence="2" type="ORF">VCS650_LOCUS43233</name>
</gene>
<feature type="region of interest" description="Disordered" evidence="1">
    <location>
        <begin position="16"/>
        <end position="35"/>
    </location>
</feature>
<evidence type="ECO:0000256" key="1">
    <source>
        <dbReference type="SAM" id="MobiDB-lite"/>
    </source>
</evidence>
<proteinExistence type="predicted"/>
<feature type="non-terminal residue" evidence="2">
    <location>
        <position position="1"/>
    </location>
</feature>
<dbReference type="AlphaFoldDB" id="A0A815UNL6"/>